<proteinExistence type="predicted"/>
<organism evidence="3 4">
    <name type="scientific">Pendulispora brunnea</name>
    <dbReference type="NCBI Taxonomy" id="2905690"/>
    <lineage>
        <taxon>Bacteria</taxon>
        <taxon>Pseudomonadati</taxon>
        <taxon>Myxococcota</taxon>
        <taxon>Myxococcia</taxon>
        <taxon>Myxococcales</taxon>
        <taxon>Sorangiineae</taxon>
        <taxon>Pendulisporaceae</taxon>
        <taxon>Pendulispora</taxon>
    </lineage>
</organism>
<reference evidence="3 4" key="1">
    <citation type="submission" date="2021-12" db="EMBL/GenBank/DDBJ databases">
        <title>Discovery of the Pendulisporaceae a myxobacterial family with distinct sporulation behavior and unique specialized metabolism.</title>
        <authorList>
            <person name="Garcia R."/>
            <person name="Popoff A."/>
            <person name="Bader C.D."/>
            <person name="Loehr J."/>
            <person name="Walesch S."/>
            <person name="Walt C."/>
            <person name="Boldt J."/>
            <person name="Bunk B."/>
            <person name="Haeckl F.J.F.P.J."/>
            <person name="Gunesch A.P."/>
            <person name="Birkelbach J."/>
            <person name="Nuebel U."/>
            <person name="Pietschmann T."/>
            <person name="Bach T."/>
            <person name="Mueller R."/>
        </authorList>
    </citation>
    <scope>NUCLEOTIDE SEQUENCE [LARGE SCALE GENOMIC DNA]</scope>
    <source>
        <strain evidence="3 4">MSr12523</strain>
    </source>
</reference>
<feature type="chain" id="PRO_5047078583" evidence="2">
    <location>
        <begin position="24"/>
        <end position="153"/>
    </location>
</feature>
<feature type="compositionally biased region" description="Pro residues" evidence="1">
    <location>
        <begin position="66"/>
        <end position="75"/>
    </location>
</feature>
<name>A0ABZ2KBQ5_9BACT</name>
<dbReference type="RefSeq" id="WP_394845599.1">
    <property type="nucleotide sequence ID" value="NZ_CP089982.1"/>
</dbReference>
<feature type="region of interest" description="Disordered" evidence="1">
    <location>
        <begin position="24"/>
        <end position="75"/>
    </location>
</feature>
<sequence length="153" mass="16261">MGTEKSSHRAAALVFAAASAACAGETATAPPPTSRPWACLAKAPPHPKPRTESGEEIPPNEITPPRLIPSPPGPPRVMKSILPSSLPEGPVYLAARCTIHTDGTVSDCSMICSHPAYDAVTLEGLSIQRYEPATYRGRPIELVYTFTYRVLGP</sequence>
<dbReference type="PROSITE" id="PS51257">
    <property type="entry name" value="PROKAR_LIPOPROTEIN"/>
    <property type="match status" value="1"/>
</dbReference>
<evidence type="ECO:0000256" key="2">
    <source>
        <dbReference type="SAM" id="SignalP"/>
    </source>
</evidence>
<keyword evidence="2" id="KW-0732">Signal</keyword>
<dbReference type="EMBL" id="CP089982">
    <property type="protein sequence ID" value="WXA94990.1"/>
    <property type="molecule type" value="Genomic_DNA"/>
</dbReference>
<gene>
    <name evidence="3" type="ORF">LZC95_52290</name>
</gene>
<keyword evidence="4" id="KW-1185">Reference proteome</keyword>
<dbReference type="SUPFAM" id="SSF74653">
    <property type="entry name" value="TolA/TonB C-terminal domain"/>
    <property type="match status" value="1"/>
</dbReference>
<evidence type="ECO:0000313" key="4">
    <source>
        <dbReference type="Proteomes" id="UP001379533"/>
    </source>
</evidence>
<evidence type="ECO:0000313" key="3">
    <source>
        <dbReference type="EMBL" id="WXA94990.1"/>
    </source>
</evidence>
<evidence type="ECO:0000256" key="1">
    <source>
        <dbReference type="SAM" id="MobiDB-lite"/>
    </source>
</evidence>
<protein>
    <submittedName>
        <fullName evidence="3">Energy transducer TonB</fullName>
    </submittedName>
</protein>
<dbReference type="Proteomes" id="UP001379533">
    <property type="component" value="Chromosome"/>
</dbReference>
<accession>A0ABZ2KBQ5</accession>
<feature type="signal peptide" evidence="2">
    <location>
        <begin position="1"/>
        <end position="23"/>
    </location>
</feature>